<proteinExistence type="predicted"/>
<dbReference type="HOGENOM" id="CLU_2183963_0_0_1"/>
<name>A0A0D1YVF4_9EURO</name>
<dbReference type="Proteomes" id="UP000053599">
    <property type="component" value="Unassembled WGS sequence"/>
</dbReference>
<evidence type="ECO:0000313" key="2">
    <source>
        <dbReference type="Proteomes" id="UP000053599"/>
    </source>
</evidence>
<accession>A0A0D1YVF4</accession>
<dbReference type="AlphaFoldDB" id="A0A0D1YVF4"/>
<dbReference type="EMBL" id="KN846951">
    <property type="protein sequence ID" value="KIV86507.1"/>
    <property type="molecule type" value="Genomic_DNA"/>
</dbReference>
<organism evidence="1 2">
    <name type="scientific">Exophiala sideris</name>
    <dbReference type="NCBI Taxonomy" id="1016849"/>
    <lineage>
        <taxon>Eukaryota</taxon>
        <taxon>Fungi</taxon>
        <taxon>Dikarya</taxon>
        <taxon>Ascomycota</taxon>
        <taxon>Pezizomycotina</taxon>
        <taxon>Eurotiomycetes</taxon>
        <taxon>Chaetothyriomycetidae</taxon>
        <taxon>Chaetothyriales</taxon>
        <taxon>Herpotrichiellaceae</taxon>
        <taxon>Exophiala</taxon>
    </lineage>
</organism>
<gene>
    <name evidence="1" type="ORF">PV11_02117</name>
</gene>
<evidence type="ECO:0000313" key="1">
    <source>
        <dbReference type="EMBL" id="KIV86507.1"/>
    </source>
</evidence>
<reference evidence="1 2" key="1">
    <citation type="submission" date="2015-01" db="EMBL/GenBank/DDBJ databases">
        <title>The Genome Sequence of Exophiala sideris CBS121828.</title>
        <authorList>
            <consortium name="The Broad Institute Genomics Platform"/>
            <person name="Cuomo C."/>
            <person name="de Hoog S."/>
            <person name="Gorbushina A."/>
            <person name="Stielow B."/>
            <person name="Teixiera M."/>
            <person name="Abouelleil A."/>
            <person name="Chapman S.B."/>
            <person name="Priest M."/>
            <person name="Young S.K."/>
            <person name="Wortman J."/>
            <person name="Nusbaum C."/>
            <person name="Birren B."/>
        </authorList>
    </citation>
    <scope>NUCLEOTIDE SEQUENCE [LARGE SCALE GENOMIC DNA]</scope>
    <source>
        <strain evidence="1 2">CBS 121828</strain>
    </source>
</reference>
<protein>
    <submittedName>
        <fullName evidence="1">Uncharacterized protein</fullName>
    </submittedName>
</protein>
<sequence length="109" mass="12161">MHTLVRTDSPAWYMKADPKVPFAEDDRSNLESVFFSCQLELADNVSHVLDNDEPPPFSSLKSSLNPKSYYGPSTLSLYGRKVKKPALYIGSGTEQDVGVHDENTLIQAR</sequence>